<comment type="caution">
    <text evidence="1">The sequence shown here is derived from an EMBL/GenBank/DDBJ whole genome shotgun (WGS) entry which is preliminary data.</text>
</comment>
<evidence type="ECO:0000313" key="2">
    <source>
        <dbReference type="Proteomes" id="UP001239083"/>
    </source>
</evidence>
<accession>A0ABU0R870</accession>
<reference evidence="1 2" key="1">
    <citation type="submission" date="2023-07" db="EMBL/GenBank/DDBJ databases">
        <title>Comparative genomics of wheat-associated soil bacteria to identify genetic determinants of phenazine resistance.</title>
        <authorList>
            <person name="Mouncey N."/>
        </authorList>
    </citation>
    <scope>NUCLEOTIDE SEQUENCE [LARGE SCALE GENOMIC DNA]</scope>
    <source>
        <strain evidence="1 2">V3I3</strain>
    </source>
</reference>
<dbReference type="EMBL" id="JAUSYY010000001">
    <property type="protein sequence ID" value="MDQ0894273.1"/>
    <property type="molecule type" value="Genomic_DNA"/>
</dbReference>
<name>A0ABU0R870_9MICO</name>
<protein>
    <submittedName>
        <fullName evidence="1">Uncharacterized protein</fullName>
    </submittedName>
</protein>
<dbReference type="Proteomes" id="UP001239083">
    <property type="component" value="Unassembled WGS sequence"/>
</dbReference>
<organism evidence="1 2">
    <name type="scientific">Agromyces ramosus</name>
    <dbReference type="NCBI Taxonomy" id="33879"/>
    <lineage>
        <taxon>Bacteria</taxon>
        <taxon>Bacillati</taxon>
        <taxon>Actinomycetota</taxon>
        <taxon>Actinomycetes</taxon>
        <taxon>Micrococcales</taxon>
        <taxon>Microbacteriaceae</taxon>
        <taxon>Agromyces</taxon>
    </lineage>
</organism>
<proteinExistence type="predicted"/>
<sequence>MGLLIPMVGGGAVATPGVPAIPGSTGPGS</sequence>
<evidence type="ECO:0000313" key="1">
    <source>
        <dbReference type="EMBL" id="MDQ0894273.1"/>
    </source>
</evidence>
<gene>
    <name evidence="1" type="ORF">QFZ26_001828</name>
</gene>
<keyword evidence="2" id="KW-1185">Reference proteome</keyword>